<organism evidence="2 3">
    <name type="scientific">Microbulbifer spongiae</name>
    <dbReference type="NCBI Taxonomy" id="2944933"/>
    <lineage>
        <taxon>Bacteria</taxon>
        <taxon>Pseudomonadati</taxon>
        <taxon>Pseudomonadota</taxon>
        <taxon>Gammaproteobacteria</taxon>
        <taxon>Cellvibrionales</taxon>
        <taxon>Microbulbiferaceae</taxon>
        <taxon>Microbulbifer</taxon>
    </lineage>
</organism>
<protein>
    <recommendedName>
        <fullName evidence="4">Tyr recombinase domain-containing protein</fullName>
    </recommendedName>
</protein>
<dbReference type="EMBL" id="CP098023">
    <property type="protein sequence ID" value="WKD49138.1"/>
    <property type="molecule type" value="Genomic_DNA"/>
</dbReference>
<dbReference type="SUPFAM" id="SSF56349">
    <property type="entry name" value="DNA breaking-rejoining enzymes"/>
    <property type="match status" value="1"/>
</dbReference>
<dbReference type="Proteomes" id="UP001321520">
    <property type="component" value="Chromosome"/>
</dbReference>
<evidence type="ECO:0000313" key="3">
    <source>
        <dbReference type="Proteomes" id="UP001321520"/>
    </source>
</evidence>
<dbReference type="RefSeq" id="WP_301414926.1">
    <property type="nucleotide sequence ID" value="NZ_CP098023.1"/>
</dbReference>
<name>A0ABY9E804_9GAMM</name>
<accession>A0ABY9E804</accession>
<dbReference type="InterPro" id="IPR011010">
    <property type="entry name" value="DNA_brk_join_enz"/>
</dbReference>
<gene>
    <name evidence="2" type="ORF">M8T91_14735</name>
</gene>
<sequence>MLGVNVGATQSRLVTHSGQTSLDTLPLGYGIRKCDLLRLRLSDRRPEGLRMLHSKTAESSGRETLYQWTDARWWAWEAAIAARPIQAPPNAYLFCTRAGEPYINEEGLCSDFNSIWRRWLDRALDAGVIEARFTEQNLRAKVATDSVDLEQARRRLGHTDTTTTRRHYWLRPEIAD</sequence>
<reference evidence="2 3" key="1">
    <citation type="submission" date="2022-05" db="EMBL/GenBank/DDBJ databases">
        <title>Microbulbifer sp. nov., isolated from sponge.</title>
        <authorList>
            <person name="Gao L."/>
        </authorList>
    </citation>
    <scope>NUCLEOTIDE SEQUENCE [LARGE SCALE GENOMIC DNA]</scope>
    <source>
        <strain evidence="2 3">MI-G</strain>
    </source>
</reference>
<dbReference type="Gene3D" id="1.10.443.10">
    <property type="entry name" value="Intergrase catalytic core"/>
    <property type="match status" value="1"/>
</dbReference>
<evidence type="ECO:0000256" key="1">
    <source>
        <dbReference type="ARBA" id="ARBA00023172"/>
    </source>
</evidence>
<evidence type="ECO:0008006" key="4">
    <source>
        <dbReference type="Google" id="ProtNLM"/>
    </source>
</evidence>
<keyword evidence="1" id="KW-0233">DNA recombination</keyword>
<proteinExistence type="predicted"/>
<evidence type="ECO:0000313" key="2">
    <source>
        <dbReference type="EMBL" id="WKD49138.1"/>
    </source>
</evidence>
<dbReference type="InterPro" id="IPR013762">
    <property type="entry name" value="Integrase-like_cat_sf"/>
</dbReference>
<keyword evidence="3" id="KW-1185">Reference proteome</keyword>